<sequence>MTVTYENGTNGTNGAKGANGAKATQEAFVDVSSVIATSTNLPDHVPALLEKVATSGKAFISNDSKARTDLLDAARALVYATETPREAMIRIAWSQSTLYACIEAGVDMGLFTALSKDDKPKKASSLAEAVSAEPKMLARILKHLCAMGVILETGPDEYRRTGFSISLMSERFSDAYPCITDCITNGVMALPKHLRKTNLRNPTDGTDCAFQLGYDTKDHFFEFLGTHPIAAKQFNNHMSAYHQGRPSWMDTGFYDVPGLAERATEDNCVLIVDMGGSLGHDLSELRRKWPHIAGRFVLQDLPAVIQQAQTMNLHRSIEPMEHDFFTEQPIKGARAYYMHSVLHDWPDEKCIEILKNIVPAMKPGYSKILINENVIPETNAYWETTSLDIIMMSDFASSERTAGNWHSLVEAAGLKISKIWTVQRGVESLIECELAE</sequence>
<comment type="caution">
    <text evidence="6">The sequence shown here is derived from an EMBL/GenBank/DDBJ whole genome shotgun (WGS) entry which is preliminary data.</text>
</comment>
<dbReference type="Proteomes" id="UP001147747">
    <property type="component" value="Unassembled WGS sequence"/>
</dbReference>
<dbReference type="EMBL" id="JAPZBU010000003">
    <property type="protein sequence ID" value="KAJ5414299.1"/>
    <property type="molecule type" value="Genomic_DNA"/>
</dbReference>
<keyword evidence="7" id="KW-1185">Reference proteome</keyword>
<protein>
    <recommendedName>
        <fullName evidence="8">O-methyltransferase domain-containing protein</fullName>
    </recommendedName>
</protein>
<dbReference type="Pfam" id="PF00891">
    <property type="entry name" value="Methyltransf_2"/>
    <property type="match status" value="1"/>
</dbReference>
<evidence type="ECO:0000256" key="2">
    <source>
        <dbReference type="ARBA" id="ARBA00022679"/>
    </source>
</evidence>
<dbReference type="RefSeq" id="XP_056494145.1">
    <property type="nucleotide sequence ID" value="XM_056625563.1"/>
</dbReference>
<feature type="domain" description="O-methyltransferase dimerisation" evidence="5">
    <location>
        <begin position="100"/>
        <end position="164"/>
    </location>
</feature>
<evidence type="ECO:0008006" key="8">
    <source>
        <dbReference type="Google" id="ProtNLM"/>
    </source>
</evidence>
<dbReference type="Gene3D" id="3.40.50.150">
    <property type="entry name" value="Vaccinia Virus protein VP39"/>
    <property type="match status" value="1"/>
</dbReference>
<reference evidence="6" key="2">
    <citation type="journal article" date="2023" name="IMA Fungus">
        <title>Comparative genomic study of the Penicillium genus elucidates a diverse pangenome and 15 lateral gene transfer events.</title>
        <authorList>
            <person name="Petersen C."/>
            <person name="Sorensen T."/>
            <person name="Nielsen M.R."/>
            <person name="Sondergaard T.E."/>
            <person name="Sorensen J.L."/>
            <person name="Fitzpatrick D.A."/>
            <person name="Frisvad J.C."/>
            <person name="Nielsen K.L."/>
        </authorList>
    </citation>
    <scope>NUCLEOTIDE SEQUENCE</scope>
    <source>
        <strain evidence="6">IBT 29677</strain>
    </source>
</reference>
<dbReference type="GeneID" id="81364543"/>
<dbReference type="InterPro" id="IPR029063">
    <property type="entry name" value="SAM-dependent_MTases_sf"/>
</dbReference>
<accession>A0A9W9WBW8</accession>
<dbReference type="InterPro" id="IPR001077">
    <property type="entry name" value="COMT_C"/>
</dbReference>
<dbReference type="OrthoDB" id="1535081at2759"/>
<dbReference type="PROSITE" id="PS51683">
    <property type="entry name" value="SAM_OMT_II"/>
    <property type="match status" value="1"/>
</dbReference>
<organism evidence="6 7">
    <name type="scientific">Penicillium cosmopolitanum</name>
    <dbReference type="NCBI Taxonomy" id="1131564"/>
    <lineage>
        <taxon>Eukaryota</taxon>
        <taxon>Fungi</taxon>
        <taxon>Dikarya</taxon>
        <taxon>Ascomycota</taxon>
        <taxon>Pezizomycotina</taxon>
        <taxon>Eurotiomycetes</taxon>
        <taxon>Eurotiomycetidae</taxon>
        <taxon>Eurotiales</taxon>
        <taxon>Aspergillaceae</taxon>
        <taxon>Penicillium</taxon>
    </lineage>
</organism>
<dbReference type="PANTHER" id="PTHR43712:SF1">
    <property type="entry name" value="HYPOTHETICAL O-METHYLTRANSFERASE (EUROFUNG)-RELATED"/>
    <property type="match status" value="1"/>
</dbReference>
<proteinExistence type="predicted"/>
<dbReference type="GO" id="GO:0032259">
    <property type="term" value="P:methylation"/>
    <property type="evidence" value="ECO:0007669"/>
    <property type="project" value="UniProtKB-KW"/>
</dbReference>
<evidence type="ECO:0000256" key="1">
    <source>
        <dbReference type="ARBA" id="ARBA00022603"/>
    </source>
</evidence>
<evidence type="ECO:0000259" key="4">
    <source>
        <dbReference type="Pfam" id="PF00891"/>
    </source>
</evidence>
<dbReference type="InterPro" id="IPR036388">
    <property type="entry name" value="WH-like_DNA-bd_sf"/>
</dbReference>
<dbReference type="InterPro" id="IPR016461">
    <property type="entry name" value="COMT-like"/>
</dbReference>
<feature type="domain" description="O-methyltransferase C-terminal" evidence="4">
    <location>
        <begin position="270"/>
        <end position="414"/>
    </location>
</feature>
<evidence type="ECO:0000259" key="5">
    <source>
        <dbReference type="Pfam" id="PF08100"/>
    </source>
</evidence>
<dbReference type="SUPFAM" id="SSF46785">
    <property type="entry name" value="Winged helix' DNA-binding domain"/>
    <property type="match status" value="1"/>
</dbReference>
<gene>
    <name evidence="6" type="ORF">N7509_000926</name>
</gene>
<reference evidence="6" key="1">
    <citation type="submission" date="2022-12" db="EMBL/GenBank/DDBJ databases">
        <authorList>
            <person name="Petersen C."/>
        </authorList>
    </citation>
    <scope>NUCLEOTIDE SEQUENCE</scope>
    <source>
        <strain evidence="6">IBT 29677</strain>
    </source>
</reference>
<evidence type="ECO:0000256" key="3">
    <source>
        <dbReference type="ARBA" id="ARBA00022691"/>
    </source>
</evidence>
<dbReference type="GO" id="GO:0008171">
    <property type="term" value="F:O-methyltransferase activity"/>
    <property type="evidence" value="ECO:0007669"/>
    <property type="project" value="InterPro"/>
</dbReference>
<evidence type="ECO:0000313" key="6">
    <source>
        <dbReference type="EMBL" id="KAJ5414299.1"/>
    </source>
</evidence>
<name>A0A9W9WBW8_9EURO</name>
<dbReference type="Gene3D" id="1.10.10.10">
    <property type="entry name" value="Winged helix-like DNA-binding domain superfamily/Winged helix DNA-binding domain"/>
    <property type="match status" value="1"/>
</dbReference>
<keyword evidence="3" id="KW-0949">S-adenosyl-L-methionine</keyword>
<dbReference type="PANTHER" id="PTHR43712">
    <property type="entry name" value="PUTATIVE (AFU_ORTHOLOGUE AFUA_4G14580)-RELATED"/>
    <property type="match status" value="1"/>
</dbReference>
<dbReference type="InterPro" id="IPR012967">
    <property type="entry name" value="COMT_dimerisation"/>
</dbReference>
<dbReference type="AlphaFoldDB" id="A0A9W9WBW8"/>
<dbReference type="SUPFAM" id="SSF53335">
    <property type="entry name" value="S-adenosyl-L-methionine-dependent methyltransferases"/>
    <property type="match status" value="1"/>
</dbReference>
<dbReference type="Pfam" id="PF08100">
    <property type="entry name" value="Dimerisation"/>
    <property type="match status" value="1"/>
</dbReference>
<keyword evidence="1" id="KW-0489">Methyltransferase</keyword>
<keyword evidence="2" id="KW-0808">Transferase</keyword>
<evidence type="ECO:0000313" key="7">
    <source>
        <dbReference type="Proteomes" id="UP001147747"/>
    </source>
</evidence>
<dbReference type="GO" id="GO:0046983">
    <property type="term" value="F:protein dimerization activity"/>
    <property type="evidence" value="ECO:0007669"/>
    <property type="project" value="InterPro"/>
</dbReference>
<dbReference type="GO" id="GO:0044550">
    <property type="term" value="P:secondary metabolite biosynthetic process"/>
    <property type="evidence" value="ECO:0007669"/>
    <property type="project" value="UniProtKB-ARBA"/>
</dbReference>
<dbReference type="InterPro" id="IPR036390">
    <property type="entry name" value="WH_DNA-bd_sf"/>
</dbReference>